<dbReference type="PANTHER" id="PTHR42305:SF1">
    <property type="entry name" value="MEMBRANE PROTEIN RV1733C-RELATED"/>
    <property type="match status" value="1"/>
</dbReference>
<evidence type="ECO:0000256" key="1">
    <source>
        <dbReference type="SAM" id="Phobius"/>
    </source>
</evidence>
<keyword evidence="1" id="KW-0812">Transmembrane</keyword>
<sequence>MTTMSWFRSGARRHAAMDGDARQAAGAPLRRCARRAGLAPSDLRRPVDRVQRAIAFVLLGLALIAVPLAATTCARWSYRSGMRAEGADRSVRARAVATAEAVGVGATGDRYVHETLRAHWTAPDGSARVGVLTAWKNAKPGARHTIWVDLRGTATTPPRPHGRTVTDAGYAATGAGLAAGLPLFAVYLVVRRRCDRHRDALWEAAWARMDADAGHNRPS</sequence>
<organism evidence="2 3">
    <name type="scientific">Actinomadura harenae</name>
    <dbReference type="NCBI Taxonomy" id="2483351"/>
    <lineage>
        <taxon>Bacteria</taxon>
        <taxon>Bacillati</taxon>
        <taxon>Actinomycetota</taxon>
        <taxon>Actinomycetes</taxon>
        <taxon>Streptosporangiales</taxon>
        <taxon>Thermomonosporaceae</taxon>
        <taxon>Actinomadura</taxon>
    </lineage>
</organism>
<feature type="transmembrane region" description="Helical" evidence="1">
    <location>
        <begin position="53"/>
        <end position="78"/>
    </location>
</feature>
<accession>A0A3M2LMV1</accession>
<comment type="caution">
    <text evidence="2">The sequence shown here is derived from an EMBL/GenBank/DDBJ whole genome shotgun (WGS) entry which is preliminary data.</text>
</comment>
<keyword evidence="3" id="KW-1185">Reference proteome</keyword>
<keyword evidence="1" id="KW-1133">Transmembrane helix</keyword>
<proteinExistence type="predicted"/>
<dbReference type="EMBL" id="RFFG01000091">
    <property type="protein sequence ID" value="RMI38170.1"/>
    <property type="molecule type" value="Genomic_DNA"/>
</dbReference>
<evidence type="ECO:0000313" key="3">
    <source>
        <dbReference type="Proteomes" id="UP000282674"/>
    </source>
</evidence>
<dbReference type="Proteomes" id="UP000282674">
    <property type="component" value="Unassembled WGS sequence"/>
</dbReference>
<dbReference type="AlphaFoldDB" id="A0A3M2LMV1"/>
<name>A0A3M2LMV1_9ACTN</name>
<protein>
    <submittedName>
        <fullName evidence="2">Uncharacterized protein</fullName>
    </submittedName>
</protein>
<dbReference type="PANTHER" id="PTHR42305">
    <property type="entry name" value="MEMBRANE PROTEIN RV1733C-RELATED"/>
    <property type="match status" value="1"/>
</dbReference>
<reference evidence="2 3" key="1">
    <citation type="submission" date="2018-10" db="EMBL/GenBank/DDBJ databases">
        <title>Isolation from soil.</title>
        <authorList>
            <person name="Hu J."/>
        </authorList>
    </citation>
    <scope>NUCLEOTIDE SEQUENCE [LARGE SCALE GENOMIC DNA]</scope>
    <source>
        <strain evidence="2 3">NEAU-Ht49</strain>
    </source>
</reference>
<evidence type="ECO:0000313" key="2">
    <source>
        <dbReference type="EMBL" id="RMI38170.1"/>
    </source>
</evidence>
<feature type="transmembrane region" description="Helical" evidence="1">
    <location>
        <begin position="168"/>
        <end position="190"/>
    </location>
</feature>
<gene>
    <name evidence="2" type="ORF">EBO15_33795</name>
</gene>
<keyword evidence="1" id="KW-0472">Membrane</keyword>
<dbReference type="InterPro" id="IPR039708">
    <property type="entry name" value="MT1774/Rv1733c-like"/>
</dbReference>